<evidence type="ECO:0000313" key="3">
    <source>
        <dbReference type="Proteomes" id="UP001160148"/>
    </source>
</evidence>
<dbReference type="EMBL" id="CARXXK010000001">
    <property type="protein sequence ID" value="CAI6345991.1"/>
    <property type="molecule type" value="Genomic_DNA"/>
</dbReference>
<reference evidence="2 3" key="1">
    <citation type="submission" date="2023-01" db="EMBL/GenBank/DDBJ databases">
        <authorList>
            <person name="Whitehead M."/>
        </authorList>
    </citation>
    <scope>NUCLEOTIDE SEQUENCE [LARGE SCALE GENOMIC DNA]</scope>
</reference>
<dbReference type="AlphaFoldDB" id="A0AAV0VWD3"/>
<name>A0AAV0VWD3_9HEMI</name>
<dbReference type="Proteomes" id="UP001160148">
    <property type="component" value="Unassembled WGS sequence"/>
</dbReference>
<proteinExistence type="predicted"/>
<sequence>MVESQQQLLLLCKSHAEGVTMGGERLSRCVFVCGQWIVKKKIKTNAAPPSLRGMPSTVGHTAVRPNESRKIRCSGSFRPHWQRGTGDKAQNDKIRFGHDQGCS</sequence>
<comment type="caution">
    <text evidence="2">The sequence shown here is derived from an EMBL/GenBank/DDBJ whole genome shotgun (WGS) entry which is preliminary data.</text>
</comment>
<accession>A0AAV0VWD3</accession>
<keyword evidence="3" id="KW-1185">Reference proteome</keyword>
<gene>
    <name evidence="2" type="ORF">MEUPH1_LOCUS2941</name>
</gene>
<evidence type="ECO:0000313" key="2">
    <source>
        <dbReference type="EMBL" id="CAI6345991.1"/>
    </source>
</evidence>
<protein>
    <submittedName>
        <fullName evidence="2">Uncharacterized protein</fullName>
    </submittedName>
</protein>
<feature type="compositionally biased region" description="Basic and acidic residues" evidence="1">
    <location>
        <begin position="85"/>
        <end position="103"/>
    </location>
</feature>
<evidence type="ECO:0000256" key="1">
    <source>
        <dbReference type="SAM" id="MobiDB-lite"/>
    </source>
</evidence>
<organism evidence="2 3">
    <name type="scientific">Macrosiphum euphorbiae</name>
    <name type="common">potato aphid</name>
    <dbReference type="NCBI Taxonomy" id="13131"/>
    <lineage>
        <taxon>Eukaryota</taxon>
        <taxon>Metazoa</taxon>
        <taxon>Ecdysozoa</taxon>
        <taxon>Arthropoda</taxon>
        <taxon>Hexapoda</taxon>
        <taxon>Insecta</taxon>
        <taxon>Pterygota</taxon>
        <taxon>Neoptera</taxon>
        <taxon>Paraneoptera</taxon>
        <taxon>Hemiptera</taxon>
        <taxon>Sternorrhyncha</taxon>
        <taxon>Aphidomorpha</taxon>
        <taxon>Aphidoidea</taxon>
        <taxon>Aphididae</taxon>
        <taxon>Macrosiphini</taxon>
        <taxon>Macrosiphum</taxon>
    </lineage>
</organism>
<feature type="region of interest" description="Disordered" evidence="1">
    <location>
        <begin position="46"/>
        <end position="103"/>
    </location>
</feature>